<sequence>MAKSDELLKALAKAVNAGGGVHSATELAFMLGVPCDPAFRKFLTASVKKGLLRRVVKGFYESRITPPEPETAIYKIIKKLRSSVLNYISLESQLSHTGDISQIVMGRVTVVTKGRSGCFDTPYGVIELTHTKQPVEKIAPHLYYDPDIKMYRADKAQAIADLKHCRRNLHMLESQVC</sequence>
<evidence type="ECO:0000313" key="2">
    <source>
        <dbReference type="Proteomes" id="UP000199058"/>
    </source>
</evidence>
<dbReference type="OrthoDB" id="3235173at2"/>
<reference evidence="1 2" key="1">
    <citation type="submission" date="2016-10" db="EMBL/GenBank/DDBJ databases">
        <authorList>
            <person name="de Groot N.N."/>
        </authorList>
    </citation>
    <scope>NUCLEOTIDE SEQUENCE [LARGE SCALE GENOMIC DNA]</scope>
    <source>
        <strain evidence="1 2">DSM 18438</strain>
    </source>
</reference>
<dbReference type="EMBL" id="FOLH01000005">
    <property type="protein sequence ID" value="SFC37895.1"/>
    <property type="molecule type" value="Genomic_DNA"/>
</dbReference>
<evidence type="ECO:0000313" key="1">
    <source>
        <dbReference type="EMBL" id="SFC37895.1"/>
    </source>
</evidence>
<accession>A0A1I1INV1</accession>
<gene>
    <name evidence="1" type="ORF">SAMN05660443_2424</name>
</gene>
<name>A0A1I1INV1_9GAMM</name>
<dbReference type="NCBIfam" id="NF047376">
    <property type="entry name" value="TAA_AbiEi"/>
    <property type="match status" value="1"/>
</dbReference>
<organism evidence="1 2">
    <name type="scientific">Marinospirillum celere</name>
    <dbReference type="NCBI Taxonomy" id="1122252"/>
    <lineage>
        <taxon>Bacteria</taxon>
        <taxon>Pseudomonadati</taxon>
        <taxon>Pseudomonadota</taxon>
        <taxon>Gammaproteobacteria</taxon>
        <taxon>Oceanospirillales</taxon>
        <taxon>Oceanospirillaceae</taxon>
        <taxon>Marinospirillum</taxon>
    </lineage>
</organism>
<keyword evidence="2" id="KW-1185">Reference proteome</keyword>
<dbReference type="Proteomes" id="UP000199058">
    <property type="component" value="Unassembled WGS sequence"/>
</dbReference>
<evidence type="ECO:0008006" key="3">
    <source>
        <dbReference type="Google" id="ProtNLM"/>
    </source>
</evidence>
<dbReference type="AlphaFoldDB" id="A0A1I1INV1"/>
<protein>
    <recommendedName>
        <fullName evidence="3">Transcriptional regulator, AbiEi antitoxin, Type IV TA system</fullName>
    </recommendedName>
</protein>
<proteinExistence type="predicted"/>
<dbReference type="InterPro" id="IPR059220">
    <property type="entry name" value="AbiEi"/>
</dbReference>
<dbReference type="RefSeq" id="WP_091964055.1">
    <property type="nucleotide sequence ID" value="NZ_FOLH01000005.1"/>
</dbReference>